<evidence type="ECO:0000256" key="2">
    <source>
        <dbReference type="SAM" id="Phobius"/>
    </source>
</evidence>
<feature type="compositionally biased region" description="Acidic residues" evidence="1">
    <location>
        <begin position="109"/>
        <end position="126"/>
    </location>
</feature>
<gene>
    <name evidence="3" type="ORF">PG991_005481</name>
</gene>
<sequence>MFPQIQMSSSWGPKGDIETILFMIVCFLLVILTSAALHGWMIYREYNAIRHPACRRHRKEARLEYGLSDMKELGEDKPLLLPRGSSNDGSPCRPPSMSQVREIAHDAHQDEDDEVDSASGENDNDSLGDYCLDGSNSNVGASLDNETYIYMRDIFGPKRTPPTPLPDYIKSLPRKC</sequence>
<protein>
    <submittedName>
        <fullName evidence="3">Uncharacterized protein</fullName>
    </submittedName>
</protein>
<feature type="transmembrane region" description="Helical" evidence="2">
    <location>
        <begin position="20"/>
        <end position="43"/>
    </location>
</feature>
<feature type="region of interest" description="Disordered" evidence="1">
    <location>
        <begin position="76"/>
        <end position="131"/>
    </location>
</feature>
<evidence type="ECO:0000313" key="3">
    <source>
        <dbReference type="EMBL" id="KAK8028425.1"/>
    </source>
</evidence>
<reference evidence="3 4" key="1">
    <citation type="submission" date="2023-01" db="EMBL/GenBank/DDBJ databases">
        <title>Analysis of 21 Apiospora genomes using comparative genomics revels a genus with tremendous synthesis potential of carbohydrate active enzymes and secondary metabolites.</title>
        <authorList>
            <person name="Sorensen T."/>
        </authorList>
    </citation>
    <scope>NUCLEOTIDE SEQUENCE [LARGE SCALE GENOMIC DNA]</scope>
    <source>
        <strain evidence="3 4">CBS 20057</strain>
    </source>
</reference>
<keyword evidence="4" id="KW-1185">Reference proteome</keyword>
<organism evidence="3 4">
    <name type="scientific">Apiospora marii</name>
    <dbReference type="NCBI Taxonomy" id="335849"/>
    <lineage>
        <taxon>Eukaryota</taxon>
        <taxon>Fungi</taxon>
        <taxon>Dikarya</taxon>
        <taxon>Ascomycota</taxon>
        <taxon>Pezizomycotina</taxon>
        <taxon>Sordariomycetes</taxon>
        <taxon>Xylariomycetidae</taxon>
        <taxon>Amphisphaeriales</taxon>
        <taxon>Apiosporaceae</taxon>
        <taxon>Apiospora</taxon>
    </lineage>
</organism>
<accession>A0ABR1SAK3</accession>
<keyword evidence="2" id="KW-1133">Transmembrane helix</keyword>
<evidence type="ECO:0000256" key="1">
    <source>
        <dbReference type="SAM" id="MobiDB-lite"/>
    </source>
</evidence>
<evidence type="ECO:0000313" key="4">
    <source>
        <dbReference type="Proteomes" id="UP001396898"/>
    </source>
</evidence>
<dbReference type="Proteomes" id="UP001396898">
    <property type="component" value="Unassembled WGS sequence"/>
</dbReference>
<keyword evidence="2" id="KW-0812">Transmembrane</keyword>
<dbReference type="EMBL" id="JAQQWI010000007">
    <property type="protein sequence ID" value="KAK8028425.1"/>
    <property type="molecule type" value="Genomic_DNA"/>
</dbReference>
<proteinExistence type="predicted"/>
<keyword evidence="2" id="KW-0472">Membrane</keyword>
<name>A0ABR1SAK3_9PEZI</name>
<comment type="caution">
    <text evidence="3">The sequence shown here is derived from an EMBL/GenBank/DDBJ whole genome shotgun (WGS) entry which is preliminary data.</text>
</comment>